<evidence type="ECO:0000256" key="1">
    <source>
        <dbReference type="ARBA" id="ARBA00011073"/>
    </source>
</evidence>
<dbReference type="PROSITE" id="PS51318">
    <property type="entry name" value="TAT"/>
    <property type="match status" value="1"/>
</dbReference>
<evidence type="ECO:0000313" key="7">
    <source>
        <dbReference type="EMBL" id="MFC4543208.1"/>
    </source>
</evidence>
<dbReference type="PROSITE" id="PS00138">
    <property type="entry name" value="SUBTILASE_SER"/>
    <property type="match status" value="1"/>
</dbReference>
<evidence type="ECO:0000259" key="6">
    <source>
        <dbReference type="Pfam" id="PF00082"/>
    </source>
</evidence>
<dbReference type="InterPro" id="IPR015500">
    <property type="entry name" value="Peptidase_S8_subtilisin-rel"/>
</dbReference>
<feature type="domain" description="Peptidase S8/S53" evidence="6">
    <location>
        <begin position="79"/>
        <end position="165"/>
    </location>
</feature>
<proteinExistence type="inferred from homology"/>
<keyword evidence="8" id="KW-1185">Reference proteome</keyword>
<evidence type="ECO:0000256" key="2">
    <source>
        <dbReference type="ARBA" id="ARBA00022670"/>
    </source>
</evidence>
<evidence type="ECO:0000256" key="3">
    <source>
        <dbReference type="ARBA" id="ARBA00022801"/>
    </source>
</evidence>
<dbReference type="PRINTS" id="PR00723">
    <property type="entry name" value="SUBTILISIN"/>
</dbReference>
<dbReference type="AlphaFoldDB" id="A0ABD5PRX1"/>
<comment type="caution">
    <text evidence="7">The sequence shown here is derived from an EMBL/GenBank/DDBJ whole genome shotgun (WGS) entry which is preliminary data.</text>
</comment>
<dbReference type="Gene3D" id="3.40.50.200">
    <property type="entry name" value="Peptidase S8/S53 domain"/>
    <property type="match status" value="2"/>
</dbReference>
<feature type="active site" description="Charge relay system" evidence="5">
    <location>
        <position position="84"/>
    </location>
</feature>
<dbReference type="InterPro" id="IPR050131">
    <property type="entry name" value="Peptidase_S8_subtilisin-like"/>
</dbReference>
<comment type="similarity">
    <text evidence="1 5">Belongs to the peptidase S8 family.</text>
</comment>
<protein>
    <submittedName>
        <fullName evidence="7">S8 family serine peptidase</fullName>
    </submittedName>
</protein>
<feature type="active site" description="Charge relay system" evidence="5">
    <location>
        <position position="541"/>
    </location>
</feature>
<dbReference type="GO" id="GO:0004252">
    <property type="term" value="F:serine-type endopeptidase activity"/>
    <property type="evidence" value="ECO:0007669"/>
    <property type="project" value="UniProtKB-UniRule"/>
</dbReference>
<evidence type="ECO:0000256" key="4">
    <source>
        <dbReference type="ARBA" id="ARBA00022825"/>
    </source>
</evidence>
<dbReference type="PROSITE" id="PS00137">
    <property type="entry name" value="SUBTILASE_HIS"/>
    <property type="match status" value="1"/>
</dbReference>
<reference evidence="7 8" key="1">
    <citation type="journal article" date="2019" name="Int. J. Syst. Evol. Microbiol.">
        <title>The Global Catalogue of Microorganisms (GCM) 10K type strain sequencing project: providing services to taxonomists for standard genome sequencing and annotation.</title>
        <authorList>
            <consortium name="The Broad Institute Genomics Platform"/>
            <consortium name="The Broad Institute Genome Sequencing Center for Infectious Disease"/>
            <person name="Wu L."/>
            <person name="Ma J."/>
        </authorList>
    </citation>
    <scope>NUCLEOTIDE SEQUENCE [LARGE SCALE GENOMIC DNA]</scope>
    <source>
        <strain evidence="7 8">WLHS5</strain>
    </source>
</reference>
<dbReference type="InterPro" id="IPR000209">
    <property type="entry name" value="Peptidase_S8/S53_dom"/>
</dbReference>
<dbReference type="InterPro" id="IPR006311">
    <property type="entry name" value="TAT_signal"/>
</dbReference>
<sequence>MSEKDDHRSQHDASLSRRSVLKAGTVAGTGLTLGGIGLGSAVAGSSDDERTIDPAFTNVRTREAQQAWDRGYRGRPDRTLALTDSGTDARHPDIGPWSGVTVSTEDGFEVDGNPFATTGAIGPNTTKLVGWHNDHDGYGGFEKPRDENGHGTHVASIMAGSGRASAIDPDRYRADDPHAVLLLGDTLTYEVSAEAGTGVFASAYGDAIELVIEGPDGQELATSAGASGTSEVSFENNIAETPTVHEAGEATYTVHVRAIEGELISTGRVRTIAVGAFEHPADTVGDRTADGDRSLHAGVAPNASLLALTDLSAPTADLAAHADEFVETFNLRAVNMSWGYVGGLPLGAAGETLDDVPGRIREMAEAGMLTVAAAGNDATPATGNGAPAVANEAISVVATGPYDGIAAYSSGGIGGIDESGEPYTKPDVTAPGGQVNVLDIAAENGVPEDEVRTDDGDAEAVDAALEPVRDLEDVSDDELTPDTEFDDEITGDAAYDLDLSSDVLDALPFDDGDAEAMRYGARREGMGGDGVRDYTGKAGTSMASPSVCGIAGLVAQAMEEDAPDPIALPDPAETGYDDVLRLKSTILATATETALTAAPYHRAKTPVYTHGGRDPYEGYGRANVGPAIDAVTCDLTDASVSDAVGLGVPDDERAIAGHVRVTDPGEVTATVAFSHYSGANTGATKGDPHVDLFLYDAQNPDGLTGEPTIVDSDAGIEGDAAVSTGVSVDDLEANGGERVFYVVAKLVNVPGLVTGFDCRTHLDLETAFDEVGLVAEGTRDDDASVFTGGQTNRTALDVAVRHPDDREVLVRDTVPEGWDVDETYGDVEATTPAFGGGTHVYFGLDDARSVYESLTHFAAAPDDVTESDRYTFGPIAVTTETDADGTLTDREWTTVSGTERTVTVVAEET</sequence>
<dbReference type="Pfam" id="PF00082">
    <property type="entry name" value="Peptidase_S8"/>
    <property type="match status" value="2"/>
</dbReference>
<dbReference type="InterPro" id="IPR036852">
    <property type="entry name" value="Peptidase_S8/S53_dom_sf"/>
</dbReference>
<dbReference type="InterPro" id="IPR023828">
    <property type="entry name" value="Peptidase_S8_Ser-AS"/>
</dbReference>
<dbReference type="Proteomes" id="UP001595898">
    <property type="component" value="Unassembled WGS sequence"/>
</dbReference>
<dbReference type="GO" id="GO:0006508">
    <property type="term" value="P:proteolysis"/>
    <property type="evidence" value="ECO:0007669"/>
    <property type="project" value="UniProtKB-KW"/>
</dbReference>
<dbReference type="InterPro" id="IPR022398">
    <property type="entry name" value="Peptidase_S8_His-AS"/>
</dbReference>
<keyword evidence="4 5" id="KW-0720">Serine protease</keyword>
<evidence type="ECO:0000256" key="5">
    <source>
        <dbReference type="PROSITE-ProRule" id="PRU01240"/>
    </source>
</evidence>
<keyword evidence="2 5" id="KW-0645">Protease</keyword>
<dbReference type="PANTHER" id="PTHR43806">
    <property type="entry name" value="PEPTIDASE S8"/>
    <property type="match status" value="1"/>
</dbReference>
<feature type="domain" description="Peptidase S8/S53" evidence="6">
    <location>
        <begin position="292"/>
        <end position="437"/>
    </location>
</feature>
<dbReference type="RefSeq" id="WP_250140113.1">
    <property type="nucleotide sequence ID" value="NZ_JALIQP010000002.1"/>
</dbReference>
<dbReference type="PROSITE" id="PS51892">
    <property type="entry name" value="SUBTILASE"/>
    <property type="match status" value="1"/>
</dbReference>
<gene>
    <name evidence="7" type="ORF">ACFO5R_14860</name>
</gene>
<keyword evidence="3 5" id="KW-0378">Hydrolase</keyword>
<dbReference type="EMBL" id="JBHSFA010000007">
    <property type="protein sequence ID" value="MFC4543208.1"/>
    <property type="molecule type" value="Genomic_DNA"/>
</dbReference>
<evidence type="ECO:0000313" key="8">
    <source>
        <dbReference type="Proteomes" id="UP001595898"/>
    </source>
</evidence>
<dbReference type="SUPFAM" id="SSF52743">
    <property type="entry name" value="Subtilisin-like"/>
    <property type="match status" value="1"/>
</dbReference>
<name>A0ABD5PRX1_9EURY</name>
<dbReference type="PANTHER" id="PTHR43806:SF11">
    <property type="entry name" value="CEREVISIN-RELATED"/>
    <property type="match status" value="1"/>
</dbReference>
<organism evidence="7 8">
    <name type="scientific">Halosolutus amylolyticus</name>
    <dbReference type="NCBI Taxonomy" id="2932267"/>
    <lineage>
        <taxon>Archaea</taxon>
        <taxon>Methanobacteriati</taxon>
        <taxon>Methanobacteriota</taxon>
        <taxon>Stenosarchaea group</taxon>
        <taxon>Halobacteria</taxon>
        <taxon>Halobacteriales</taxon>
        <taxon>Natrialbaceae</taxon>
        <taxon>Halosolutus</taxon>
    </lineage>
</organism>
<feature type="active site" description="Charge relay system" evidence="5">
    <location>
        <position position="150"/>
    </location>
</feature>
<accession>A0ABD5PRX1</accession>